<comment type="caution">
    <text evidence="3">The sequence shown here is derived from an EMBL/GenBank/DDBJ whole genome shotgun (WGS) entry which is preliminary data.</text>
</comment>
<dbReference type="InterPro" id="IPR023577">
    <property type="entry name" value="CYTH_domain"/>
</dbReference>
<organism evidence="3 4">
    <name type="scientific">Nakamurella leprariae</name>
    <dbReference type="NCBI Taxonomy" id="2803911"/>
    <lineage>
        <taxon>Bacteria</taxon>
        <taxon>Bacillati</taxon>
        <taxon>Actinomycetota</taxon>
        <taxon>Actinomycetes</taxon>
        <taxon>Nakamurellales</taxon>
        <taxon>Nakamurellaceae</taxon>
        <taxon>Nakamurella</taxon>
    </lineage>
</organism>
<gene>
    <name evidence="3" type="ORF">JL106_19370</name>
</gene>
<feature type="domain" description="CYTH" evidence="2">
    <location>
        <begin position="1"/>
        <end position="226"/>
    </location>
</feature>
<name>A0A939C3V3_9ACTN</name>
<feature type="region of interest" description="Disordered" evidence="1">
    <location>
        <begin position="210"/>
        <end position="274"/>
    </location>
</feature>
<dbReference type="Gene3D" id="2.40.320.10">
    <property type="entry name" value="Hypothetical Protein Pfu-838710-001"/>
    <property type="match status" value="1"/>
</dbReference>
<evidence type="ECO:0000259" key="2">
    <source>
        <dbReference type="SMART" id="SM01118"/>
    </source>
</evidence>
<reference evidence="3" key="1">
    <citation type="submission" date="2021-01" db="EMBL/GenBank/DDBJ databases">
        <title>YIM 132084 draft genome.</title>
        <authorList>
            <person name="An D."/>
        </authorList>
    </citation>
    <scope>NUCLEOTIDE SEQUENCE</scope>
    <source>
        <strain evidence="3">YIM 132084</strain>
    </source>
</reference>
<dbReference type="SUPFAM" id="SSF55154">
    <property type="entry name" value="CYTH-like phosphatases"/>
    <property type="match status" value="1"/>
</dbReference>
<dbReference type="CDD" id="cd07374">
    <property type="entry name" value="CYTH-like_Pase"/>
    <property type="match status" value="1"/>
</dbReference>
<protein>
    <submittedName>
        <fullName evidence="3">CYTH domain-containing protein</fullName>
    </submittedName>
</protein>
<dbReference type="Proteomes" id="UP000663792">
    <property type="component" value="Unassembled WGS sequence"/>
</dbReference>
<feature type="region of interest" description="Disordered" evidence="1">
    <location>
        <begin position="65"/>
        <end position="89"/>
    </location>
</feature>
<keyword evidence="4" id="KW-1185">Reference proteome</keyword>
<evidence type="ECO:0000256" key="1">
    <source>
        <dbReference type="SAM" id="MobiDB-lite"/>
    </source>
</evidence>
<dbReference type="SMART" id="SM01118">
    <property type="entry name" value="CYTH"/>
    <property type="match status" value="1"/>
</dbReference>
<evidence type="ECO:0000313" key="4">
    <source>
        <dbReference type="Proteomes" id="UP000663792"/>
    </source>
</evidence>
<proteinExistence type="predicted"/>
<feature type="compositionally biased region" description="Basic and acidic residues" evidence="1">
    <location>
        <begin position="236"/>
        <end position="274"/>
    </location>
</feature>
<dbReference type="Pfam" id="PF01928">
    <property type="entry name" value="CYTH"/>
    <property type="match status" value="1"/>
</dbReference>
<accession>A0A939C3V3</accession>
<dbReference type="AlphaFoldDB" id="A0A939C3V3"/>
<dbReference type="EMBL" id="JAERWK010000027">
    <property type="protein sequence ID" value="MBM9469452.1"/>
    <property type="molecule type" value="Genomic_DNA"/>
</dbReference>
<sequence>METKLELPGPDDGATLPVAGLLTGSEGLRRVGVASVAEPSVRELDAWYFDTDRFDLLAARATARRRTGGPDAGWHVKLPPAPGSDGRTELHWPLDDPSGADRIPDAGSGAVPPPGMAAVLRGTARGRNLRPIARLRTRRTVHLLLDADGSTLVEVAEDEVAASAFDWDADTVTPVPGSQRPSRWRELEVELVAGTTQQLAATVAVLTGAGARPSPSVSKLRRALEAPVEPIKPGKKTKDGKTGKAARSGKDKVSDKSGARSGKDRSAVDRTPPDRIRDELVTTLRRYRDALVVADRAVRIALLDVEAGAHPGFPGHHHLTAVRDLLTAGRRCRGVALAFGPLLGGPTAPARAGGADLSATGAAIDAAIDAGIREVGRAGTALLRRQEALARVSRQLADEPEPYAGRARTLLDPELLAPEPDPTLLDPTLLDPTLLNPATLDAALMDPAPLDPARPVDRSSTADAVDPVAELTRALDDPALFTSFRAIDDLLVPRPDGGDARGPLTADDVVAGVAAVFAGLTDAVHAAGIDGHRPEATQPVAVQRLADAAAVVRAALEAVVEPLGDDAAVLAAGVEEIEESAEEYLATRRTGVLLAELALRPAADGAAGFVLGRLHAFEEAFALGAADDLRDAWHRVLDAALTARLAAAH</sequence>
<dbReference type="InterPro" id="IPR033469">
    <property type="entry name" value="CYTH-like_dom_sf"/>
</dbReference>
<evidence type="ECO:0000313" key="3">
    <source>
        <dbReference type="EMBL" id="MBM9469452.1"/>
    </source>
</evidence>
<dbReference type="RefSeq" id="WP_205262416.1">
    <property type="nucleotide sequence ID" value="NZ_JAERWK010000027.1"/>
</dbReference>